<keyword evidence="4" id="KW-1185">Reference proteome</keyword>
<evidence type="ECO:0000256" key="1">
    <source>
        <dbReference type="SAM" id="MobiDB-lite"/>
    </source>
</evidence>
<dbReference type="PANTHER" id="PTHR47843:SF2">
    <property type="entry name" value="BTB DOMAIN-CONTAINING PROTEIN"/>
    <property type="match status" value="1"/>
</dbReference>
<evidence type="ECO:0000313" key="3">
    <source>
        <dbReference type="EMBL" id="OQD64590.1"/>
    </source>
</evidence>
<accession>A0A1V6NIS7</accession>
<feature type="domain" description="BTB" evidence="2">
    <location>
        <begin position="27"/>
        <end position="98"/>
    </location>
</feature>
<proteinExistence type="predicted"/>
<organism evidence="3 4">
    <name type="scientific">Penicillium polonicum</name>
    <dbReference type="NCBI Taxonomy" id="60169"/>
    <lineage>
        <taxon>Eukaryota</taxon>
        <taxon>Fungi</taxon>
        <taxon>Dikarya</taxon>
        <taxon>Ascomycota</taxon>
        <taxon>Pezizomycotina</taxon>
        <taxon>Eurotiomycetes</taxon>
        <taxon>Eurotiomycetidae</taxon>
        <taxon>Eurotiales</taxon>
        <taxon>Aspergillaceae</taxon>
        <taxon>Penicillium</taxon>
    </lineage>
</organism>
<comment type="caution">
    <text evidence="3">The sequence shown here is derived from an EMBL/GenBank/DDBJ whole genome shotgun (WGS) entry which is preliminary data.</text>
</comment>
<protein>
    <recommendedName>
        <fullName evidence="2">BTB domain-containing protein</fullName>
    </recommendedName>
</protein>
<dbReference type="SUPFAM" id="SSF54695">
    <property type="entry name" value="POZ domain"/>
    <property type="match status" value="1"/>
</dbReference>
<dbReference type="STRING" id="60169.A0A1V6NIS7"/>
<feature type="region of interest" description="Disordered" evidence="1">
    <location>
        <begin position="278"/>
        <end position="297"/>
    </location>
</feature>
<dbReference type="AlphaFoldDB" id="A0A1V6NIS7"/>
<evidence type="ECO:0000259" key="2">
    <source>
        <dbReference type="PROSITE" id="PS50097"/>
    </source>
</evidence>
<dbReference type="Gene3D" id="3.30.710.10">
    <property type="entry name" value="Potassium Channel Kv1.1, Chain A"/>
    <property type="match status" value="1"/>
</dbReference>
<evidence type="ECO:0000313" key="4">
    <source>
        <dbReference type="Proteomes" id="UP000191408"/>
    </source>
</evidence>
<dbReference type="CDD" id="cd18186">
    <property type="entry name" value="BTB_POZ_ZBTB_KLHL-like"/>
    <property type="match status" value="1"/>
</dbReference>
<dbReference type="SMART" id="SM00225">
    <property type="entry name" value="BTB"/>
    <property type="match status" value="1"/>
</dbReference>
<dbReference type="EMBL" id="MDYM01000007">
    <property type="protein sequence ID" value="OQD64590.1"/>
    <property type="molecule type" value="Genomic_DNA"/>
</dbReference>
<dbReference type="InterPro" id="IPR000210">
    <property type="entry name" value="BTB/POZ_dom"/>
</dbReference>
<dbReference type="Pfam" id="PF00651">
    <property type="entry name" value="BTB"/>
    <property type="match status" value="1"/>
</dbReference>
<dbReference type="OrthoDB" id="194443at2759"/>
<dbReference type="PROSITE" id="PS50097">
    <property type="entry name" value="BTB"/>
    <property type="match status" value="1"/>
</dbReference>
<sequence>MTWTGVSETSAKHFTSAMLPLYHGPLIKIRLQPSGKEYMVSKDLLCTESPVFTAMFKPGFRESEEQTATIQEMEGVVSEQSIEALIKWLYTRTINSDIKDKEDRISAAIELARLADKYQITGMESKVARDIKEAICYLDSQNTKRYVPFDNVTWPWLTSKHVISGSFLPLGHPVRQTLAAACVAGYLGCKNHKFAKEAEDYPNFGADLLREVRLALNAEHKLKFELDLGAEEAIRYVVNFMHRTGLLQQFQYVTPEDDDDDDQTGFAAMDLGVEDDGYHSEADGDGDEIDQAKGQRGGASHWKLISLPREDELFDSAGEVKWKPKYVRLTDDAAIVSLCIHDKAYQATYLPLDFDSKGEIRKVRVPIGPTILITQNGLWSTTSQHLKEISEETETSFLVRRGWSPSCAKTKRISSRLRMAS</sequence>
<reference evidence="4" key="1">
    <citation type="journal article" date="2017" name="Nat. Microbiol.">
        <title>Global analysis of biosynthetic gene clusters reveals vast potential of secondary metabolite production in Penicillium species.</title>
        <authorList>
            <person name="Nielsen J.C."/>
            <person name="Grijseels S."/>
            <person name="Prigent S."/>
            <person name="Ji B."/>
            <person name="Dainat J."/>
            <person name="Nielsen K.F."/>
            <person name="Frisvad J.C."/>
            <person name="Workman M."/>
            <person name="Nielsen J."/>
        </authorList>
    </citation>
    <scope>NUCLEOTIDE SEQUENCE [LARGE SCALE GENOMIC DNA]</scope>
    <source>
        <strain evidence="4">IBT 4502</strain>
    </source>
</reference>
<dbReference type="PANTHER" id="PTHR47843">
    <property type="entry name" value="BTB DOMAIN-CONTAINING PROTEIN-RELATED"/>
    <property type="match status" value="1"/>
</dbReference>
<dbReference type="InterPro" id="IPR011333">
    <property type="entry name" value="SKP1/BTB/POZ_sf"/>
</dbReference>
<gene>
    <name evidence="3" type="ORF">PENPOL_c007G01048</name>
</gene>
<name>A0A1V6NIS7_PENPO</name>
<dbReference type="Proteomes" id="UP000191408">
    <property type="component" value="Unassembled WGS sequence"/>
</dbReference>